<dbReference type="GO" id="GO:0005886">
    <property type="term" value="C:plasma membrane"/>
    <property type="evidence" value="ECO:0007669"/>
    <property type="project" value="UniProtKB-ARBA"/>
</dbReference>
<evidence type="ECO:0000256" key="6">
    <source>
        <dbReference type="ARBA" id="ARBA00022741"/>
    </source>
</evidence>
<evidence type="ECO:0000256" key="11">
    <source>
        <dbReference type="ARBA" id="ARBA00023169"/>
    </source>
</evidence>
<comment type="similarity">
    <text evidence="2">Belongs to the CpsD/CapB family.</text>
</comment>
<organism evidence="15 16">
    <name type="scientific">Aerococcus urinaehominis</name>
    <dbReference type="NCBI Taxonomy" id="128944"/>
    <lineage>
        <taxon>Bacteria</taxon>
        <taxon>Bacillati</taxon>
        <taxon>Bacillota</taxon>
        <taxon>Bacilli</taxon>
        <taxon>Lactobacillales</taxon>
        <taxon>Aerococcaceae</taxon>
        <taxon>Aerococcus</taxon>
    </lineage>
</organism>
<keyword evidence="9" id="KW-0972">Capsule biogenesis/degradation</keyword>
<evidence type="ECO:0000256" key="1">
    <source>
        <dbReference type="ARBA" id="ARBA00005132"/>
    </source>
</evidence>
<keyword evidence="10" id="KW-0829">Tyrosine-protein kinase</keyword>
<evidence type="ECO:0000256" key="3">
    <source>
        <dbReference type="ARBA" id="ARBA00011903"/>
    </source>
</evidence>
<gene>
    <name evidence="15" type="ORF">AWM75_03220</name>
</gene>
<dbReference type="GO" id="GO:0045227">
    <property type="term" value="P:capsule polysaccharide biosynthetic process"/>
    <property type="evidence" value="ECO:0007669"/>
    <property type="project" value="UniProtKB-UniPathway"/>
</dbReference>
<name>A0A120IAT4_9LACT</name>
<evidence type="ECO:0000256" key="7">
    <source>
        <dbReference type="ARBA" id="ARBA00022777"/>
    </source>
</evidence>
<dbReference type="GO" id="GO:0004715">
    <property type="term" value="F:non-membrane spanning protein tyrosine kinase activity"/>
    <property type="evidence" value="ECO:0007669"/>
    <property type="project" value="UniProtKB-EC"/>
</dbReference>
<feature type="domain" description="AAA" evidence="14">
    <location>
        <begin position="65"/>
        <end position="198"/>
    </location>
</feature>
<evidence type="ECO:0000256" key="4">
    <source>
        <dbReference type="ARBA" id="ARBA00019200"/>
    </source>
</evidence>
<dbReference type="RefSeq" id="WP_067978152.1">
    <property type="nucleotide sequence ID" value="NZ_CP014163.1"/>
</dbReference>
<comment type="pathway">
    <text evidence="1">Capsule biogenesis; capsule polysaccharide biosynthesis.</text>
</comment>
<dbReference type="GO" id="GO:0042802">
    <property type="term" value="F:identical protein binding"/>
    <property type="evidence" value="ECO:0007669"/>
    <property type="project" value="UniProtKB-ARBA"/>
</dbReference>
<keyword evidence="7" id="KW-0418">Kinase</keyword>
<proteinExistence type="inferred from homology"/>
<keyword evidence="6" id="KW-0547">Nucleotide-binding</keyword>
<reference evidence="16" key="2">
    <citation type="submission" date="2016-01" db="EMBL/GenBank/DDBJ databases">
        <title>Six Aerococcus type strain genome sequencing and assembly using PacBio and Illumina Hiseq.</title>
        <authorList>
            <person name="Carkaci D."/>
            <person name="Dargis R."/>
            <person name="Nielsen X.C."/>
            <person name="Skovgaard O."/>
            <person name="Fuursted K."/>
            <person name="Christensen J.J."/>
        </authorList>
    </citation>
    <scope>NUCLEOTIDE SEQUENCE [LARGE SCALE GENOMIC DNA]</scope>
    <source>
        <strain evidence="16">CCUG42038B</strain>
    </source>
</reference>
<keyword evidence="5" id="KW-0808">Transferase</keyword>
<evidence type="ECO:0000313" key="16">
    <source>
        <dbReference type="Proteomes" id="UP000062260"/>
    </source>
</evidence>
<accession>A0A120IAT4</accession>
<comment type="function">
    <text evidence="12">Involved in the regulation of capsular polysaccharide biosynthesis. Autophosphorylation of CpsD attenuates its activity and reduces the level of encapsulation. May be part of a complex that directs the coordinated polymerization and export to the cell surface of the capsular polysaccharide.</text>
</comment>
<dbReference type="OrthoDB" id="9794577at2"/>
<evidence type="ECO:0000256" key="9">
    <source>
        <dbReference type="ARBA" id="ARBA00022903"/>
    </source>
</evidence>
<evidence type="ECO:0000256" key="8">
    <source>
        <dbReference type="ARBA" id="ARBA00022840"/>
    </source>
</evidence>
<dbReference type="UniPathway" id="UPA00934"/>
<evidence type="ECO:0000256" key="13">
    <source>
        <dbReference type="ARBA" id="ARBA00051245"/>
    </source>
</evidence>
<keyword evidence="11" id="KW-0270">Exopolysaccharide synthesis</keyword>
<dbReference type="FunFam" id="3.40.50.300:FF:000527">
    <property type="entry name" value="Tyrosine-protein kinase etk"/>
    <property type="match status" value="1"/>
</dbReference>
<protein>
    <recommendedName>
        <fullName evidence="4">Tyrosine-protein kinase CpsD</fullName>
        <ecNumber evidence="3">2.7.10.2</ecNumber>
    </recommendedName>
</protein>
<dbReference type="CDD" id="cd05387">
    <property type="entry name" value="BY-kinase"/>
    <property type="match status" value="1"/>
</dbReference>
<dbReference type="EMBL" id="CP014163">
    <property type="protein sequence ID" value="AMB99071.1"/>
    <property type="molecule type" value="Genomic_DNA"/>
</dbReference>
<dbReference type="InterPro" id="IPR027417">
    <property type="entry name" value="P-loop_NTPase"/>
</dbReference>
<dbReference type="AlphaFoldDB" id="A0A120IAT4"/>
<dbReference type="NCBIfam" id="TIGR01007">
    <property type="entry name" value="eps_fam"/>
    <property type="match status" value="1"/>
</dbReference>
<comment type="catalytic activity">
    <reaction evidence="13">
        <text>L-tyrosyl-[protein] + ATP = O-phospho-L-tyrosyl-[protein] + ADP + H(+)</text>
        <dbReference type="Rhea" id="RHEA:10596"/>
        <dbReference type="Rhea" id="RHEA-COMP:10136"/>
        <dbReference type="Rhea" id="RHEA-COMP:20101"/>
        <dbReference type="ChEBI" id="CHEBI:15378"/>
        <dbReference type="ChEBI" id="CHEBI:30616"/>
        <dbReference type="ChEBI" id="CHEBI:46858"/>
        <dbReference type="ChEBI" id="CHEBI:61978"/>
        <dbReference type="ChEBI" id="CHEBI:456216"/>
        <dbReference type="EC" id="2.7.10.2"/>
    </reaction>
</comment>
<dbReference type="Pfam" id="PF13614">
    <property type="entry name" value="AAA_31"/>
    <property type="match status" value="1"/>
</dbReference>
<dbReference type="Gene3D" id="3.40.50.300">
    <property type="entry name" value="P-loop containing nucleotide triphosphate hydrolases"/>
    <property type="match status" value="1"/>
</dbReference>
<dbReference type="EC" id="2.7.10.2" evidence="3"/>
<dbReference type="STRING" id="128944.AWM75_03220"/>
<dbReference type="InterPro" id="IPR025669">
    <property type="entry name" value="AAA_dom"/>
</dbReference>
<reference evidence="15 16" key="1">
    <citation type="journal article" date="2016" name="Genome Announc.">
        <title>Complete Genome Sequences of Aerococcus christensenii CCUG 28831T, Aerococcus sanguinicola CCUG 43001T, Aerococcus urinae CCUG 36881T, Aerococcus urinaeequi CCUG 28094T, Aerococcus urinaehominis CCUG 42038 BT, and Aerococcus viridans CCUG 4311T.</title>
        <authorList>
            <person name="Carkaci D."/>
            <person name="Dargis R."/>
            <person name="Nielsen X.C."/>
            <person name="Skovgaard O."/>
            <person name="Fuursted K."/>
            <person name="Christensen J.J."/>
        </authorList>
    </citation>
    <scope>NUCLEOTIDE SEQUENCE [LARGE SCALE GENOMIC DNA]</scope>
    <source>
        <strain evidence="15 16">CCUG42038B</strain>
    </source>
</reference>
<dbReference type="InterPro" id="IPR050445">
    <property type="entry name" value="Bact_polysacc_biosynth/exp"/>
</dbReference>
<evidence type="ECO:0000256" key="2">
    <source>
        <dbReference type="ARBA" id="ARBA00007316"/>
    </source>
</evidence>
<dbReference type="KEGG" id="auh:AWM75_03220"/>
<evidence type="ECO:0000256" key="12">
    <source>
        <dbReference type="ARBA" id="ARBA00024964"/>
    </source>
</evidence>
<dbReference type="PANTHER" id="PTHR32309:SF13">
    <property type="entry name" value="FERRIC ENTEROBACTIN TRANSPORT PROTEIN FEPE"/>
    <property type="match status" value="1"/>
</dbReference>
<keyword evidence="16" id="KW-1185">Reference proteome</keyword>
<dbReference type="GO" id="GO:0005524">
    <property type="term" value="F:ATP binding"/>
    <property type="evidence" value="ECO:0007669"/>
    <property type="project" value="UniProtKB-KW"/>
</dbReference>
<dbReference type="InterPro" id="IPR005702">
    <property type="entry name" value="Wzc-like_C"/>
</dbReference>
<evidence type="ECO:0000313" key="15">
    <source>
        <dbReference type="EMBL" id="AMB99071.1"/>
    </source>
</evidence>
<keyword evidence="8" id="KW-0067">ATP-binding</keyword>
<sequence length="243" mass="26878">MFNRKAKKIEALNAEQKKGASLITVTKPNNPVSEMYRTLRTNIQFSVVDSELKSMMVTSSGPFEGKSMTTANLAAVMADQDMRVLLVDADMRKPTVQKTFDIHTTEGLTSLLTERDKQPMDVIKYVPETNVYVLTAGPKPPNPAELLSSQRMKDIFEELKTIFDLIIFDTPPVLAVTDAQIIANMVDGVVMVVRQNVAQVDNLHKAKQLLEKAQANVLGVVYNGIENSKDAAYGYGYGYGVDE</sequence>
<dbReference type="PANTHER" id="PTHR32309">
    <property type="entry name" value="TYROSINE-PROTEIN KINASE"/>
    <property type="match status" value="1"/>
</dbReference>
<evidence type="ECO:0000256" key="10">
    <source>
        <dbReference type="ARBA" id="ARBA00023137"/>
    </source>
</evidence>
<evidence type="ECO:0000259" key="14">
    <source>
        <dbReference type="Pfam" id="PF13614"/>
    </source>
</evidence>
<evidence type="ECO:0000256" key="5">
    <source>
        <dbReference type="ARBA" id="ARBA00022679"/>
    </source>
</evidence>
<dbReference type="SUPFAM" id="SSF52540">
    <property type="entry name" value="P-loop containing nucleoside triphosphate hydrolases"/>
    <property type="match status" value="1"/>
</dbReference>
<dbReference type="Proteomes" id="UP000062260">
    <property type="component" value="Chromosome"/>
</dbReference>